<protein>
    <recommendedName>
        <fullName evidence="11">SMP-LTD domain-containing protein</fullName>
    </recommendedName>
</protein>
<dbReference type="EMBL" id="JAODAN010000003">
    <property type="protein sequence ID" value="KAK1925389.1"/>
    <property type="molecule type" value="Genomic_DNA"/>
</dbReference>
<feature type="compositionally biased region" description="Basic and acidic residues" evidence="9">
    <location>
        <begin position="983"/>
        <end position="994"/>
    </location>
</feature>
<proteinExistence type="predicted"/>
<evidence type="ECO:0000256" key="6">
    <source>
        <dbReference type="ARBA" id="ARBA00023055"/>
    </source>
</evidence>
<dbReference type="PROSITE" id="PS51847">
    <property type="entry name" value="SMP"/>
    <property type="match status" value="1"/>
</dbReference>
<evidence type="ECO:0000313" key="13">
    <source>
        <dbReference type="Proteomes" id="UP001182556"/>
    </source>
</evidence>
<dbReference type="GO" id="GO:1990456">
    <property type="term" value="P:mitochondrion-endoplasmic reticulum membrane tethering"/>
    <property type="evidence" value="ECO:0007669"/>
    <property type="project" value="TreeGrafter"/>
</dbReference>
<feature type="compositionally biased region" description="Low complexity" evidence="9">
    <location>
        <begin position="909"/>
        <end position="920"/>
    </location>
</feature>
<dbReference type="GO" id="GO:0005789">
    <property type="term" value="C:endoplasmic reticulum membrane"/>
    <property type="evidence" value="ECO:0007669"/>
    <property type="project" value="UniProtKB-SubCell"/>
</dbReference>
<evidence type="ECO:0000256" key="10">
    <source>
        <dbReference type="SAM" id="Phobius"/>
    </source>
</evidence>
<evidence type="ECO:0000256" key="8">
    <source>
        <dbReference type="ARBA" id="ARBA00023136"/>
    </source>
</evidence>
<keyword evidence="7" id="KW-0446">Lipid-binding</keyword>
<feature type="compositionally biased region" description="Polar residues" evidence="9">
    <location>
        <begin position="121"/>
        <end position="151"/>
    </location>
</feature>
<accession>A0AAD9L7I4</accession>
<evidence type="ECO:0000313" key="12">
    <source>
        <dbReference type="EMBL" id="KAK1925389.1"/>
    </source>
</evidence>
<evidence type="ECO:0000256" key="1">
    <source>
        <dbReference type="ARBA" id="ARBA00004586"/>
    </source>
</evidence>
<dbReference type="AlphaFoldDB" id="A0AAD9L7I4"/>
<organism evidence="12 13">
    <name type="scientific">Papiliotrema laurentii</name>
    <name type="common">Cryptococcus laurentii</name>
    <dbReference type="NCBI Taxonomy" id="5418"/>
    <lineage>
        <taxon>Eukaryota</taxon>
        <taxon>Fungi</taxon>
        <taxon>Dikarya</taxon>
        <taxon>Basidiomycota</taxon>
        <taxon>Agaricomycotina</taxon>
        <taxon>Tremellomycetes</taxon>
        <taxon>Tremellales</taxon>
        <taxon>Rhynchogastremaceae</taxon>
        <taxon>Papiliotrema</taxon>
    </lineage>
</organism>
<feature type="compositionally biased region" description="Basic and acidic residues" evidence="9">
    <location>
        <begin position="1139"/>
        <end position="1149"/>
    </location>
</feature>
<evidence type="ECO:0000256" key="5">
    <source>
        <dbReference type="ARBA" id="ARBA00022989"/>
    </source>
</evidence>
<dbReference type="GO" id="GO:0015914">
    <property type="term" value="P:phospholipid transport"/>
    <property type="evidence" value="ECO:0007669"/>
    <property type="project" value="TreeGrafter"/>
</dbReference>
<feature type="compositionally biased region" description="Basic and acidic residues" evidence="9">
    <location>
        <begin position="1159"/>
        <end position="1171"/>
    </location>
</feature>
<evidence type="ECO:0000256" key="4">
    <source>
        <dbReference type="ARBA" id="ARBA00022824"/>
    </source>
</evidence>
<comment type="caution">
    <text evidence="12">The sequence shown here is derived from an EMBL/GenBank/DDBJ whole genome shotgun (WGS) entry which is preliminary data.</text>
</comment>
<keyword evidence="5 10" id="KW-1133">Transmembrane helix</keyword>
<name>A0AAD9L7I4_PAPLA</name>
<evidence type="ECO:0000256" key="3">
    <source>
        <dbReference type="ARBA" id="ARBA00022692"/>
    </source>
</evidence>
<feature type="compositionally biased region" description="Low complexity" evidence="9">
    <location>
        <begin position="1000"/>
        <end position="1014"/>
    </location>
</feature>
<feature type="region of interest" description="Disordered" evidence="9">
    <location>
        <begin position="983"/>
        <end position="1179"/>
    </location>
</feature>
<evidence type="ECO:0000259" key="11">
    <source>
        <dbReference type="PROSITE" id="PS51847"/>
    </source>
</evidence>
<evidence type="ECO:0000256" key="7">
    <source>
        <dbReference type="ARBA" id="ARBA00023121"/>
    </source>
</evidence>
<feature type="region of interest" description="Disordered" evidence="9">
    <location>
        <begin position="634"/>
        <end position="685"/>
    </location>
</feature>
<feature type="region of interest" description="Disordered" evidence="9">
    <location>
        <begin position="545"/>
        <end position="610"/>
    </location>
</feature>
<keyword evidence="3 10" id="KW-0812">Transmembrane</keyword>
<feature type="compositionally biased region" description="Basic and acidic residues" evidence="9">
    <location>
        <begin position="596"/>
        <end position="606"/>
    </location>
</feature>
<evidence type="ECO:0000256" key="9">
    <source>
        <dbReference type="SAM" id="MobiDB-lite"/>
    </source>
</evidence>
<feature type="transmembrane region" description="Helical" evidence="10">
    <location>
        <begin position="7"/>
        <end position="31"/>
    </location>
</feature>
<feature type="compositionally biased region" description="Basic and acidic residues" evidence="9">
    <location>
        <begin position="1087"/>
        <end position="1114"/>
    </location>
</feature>
<dbReference type="PANTHER" id="PTHR13466">
    <property type="entry name" value="TEX2 PROTEIN-RELATED"/>
    <property type="match status" value="1"/>
</dbReference>
<dbReference type="InterPro" id="IPR031468">
    <property type="entry name" value="SMP_LBD"/>
</dbReference>
<comment type="subcellular location">
    <subcellularLocation>
        <location evidence="1">Endoplasmic reticulum membrane</location>
    </subcellularLocation>
</comment>
<keyword evidence="13" id="KW-1185">Reference proteome</keyword>
<feature type="compositionally biased region" description="Polar residues" evidence="9">
    <location>
        <begin position="549"/>
        <end position="562"/>
    </location>
</feature>
<sequence>MWWPFQWLVIYVLGGLTLIPLLLILGIGYVYKYGSVPIGDADPSKRLKAEIQSRSEREEILEKDAAKTAPLVKPLSGWLTVRRQFAPYVTSSSIFLPNTTTPETASAEPEESPQERDDVSIRSTTSTPVPASTGSQTPSSPAGGTNAPPTTYSARIASTYRQMMETRQKKESPPKEFLFCVLKGQVLFLYEDEAQSECVAAIGVDKYVVGIEGKEGGKFVGKDAEMFAKRNAIVLRMEDKEQSNGKDGMPNLAKGMEGKEEEESKEVEEAPWFLFSKSNTKMEDWYLALTQASALRPDIDGIFSKSDMQALVDTIDTEPDPIPMRWLNAIIGRLFFGVYRTQALEQAIIDKIMKKLSKVPRPSFLGPIIVREVNVGTFPPIFSKPMLKDLTAEGTASFEVHLNYRSRPSQPNSEVRITIATTATIPTGFKPYVVDLVLAVIVKSFEGNMIVQIKKPPSNRFWYGFTTMPKMEIEIQPVVSERKIQIGMVLKAIEKQLREVIAESVVAPNMDDIAFFDTSTLDIRGGIFSSAGKVVHSLGTTPPVVGTDAATQPSVGISQSAEDPSPAIPETSGLRKRQPSKAQTLNTNRSLAAAPADREGEARLPRTDTAPANLASVANLNKSATIQATKKWFANNGRPPSISSLAGISKENTSKESLSQPKRRSLETVPGREVPPQNNPASGDDALITVFDEPTVVVSSEAVQGNGTEKAASLSSSRTSHETARPASTPNSTADDAGSGARPHGAASTASLITSLRAGDKTAIQSQMTSARAAVKKWGVNWAAKRKPNIGGLGDDADEDRSAAVYRPPDEDIDVNAGYAGGLSRSSEGHKTLQERLTAAAAQANRPKSGSVSSSSPGTSVAVRPILQPSPSKASASTSSLGTSPPQWSLSAPAPTTGLAKDGANARHSGSTPPGSQTSTRTDDNSLARQSSPRQHDRRNSSSTPVITQPMRGKSMVVPRVPRRPGEIVAIASTEAGITRRISRGEEDILKGKDAGVPPSSFAGVGGASDSDAAAKNEVVPPPLPARRKTPAASPKLSTMDLPEAAETCTTVQSETSRDGPSGSAVDNGLQLKRSDSAPAAATEPPELPKRPKHGDDAITTRPDSRNRSIDDKGPQPSQEPFLSLRPETEETSQDDDSSDARSDDKEAEGTPGTSAEGILRDLQRRDERGRASSVGEPR</sequence>
<dbReference type="GO" id="GO:0032865">
    <property type="term" value="C:ERMES complex"/>
    <property type="evidence" value="ECO:0007669"/>
    <property type="project" value="TreeGrafter"/>
</dbReference>
<keyword evidence="2" id="KW-0813">Transport</keyword>
<feature type="compositionally biased region" description="Low complexity" evidence="9">
    <location>
        <begin position="849"/>
        <end position="861"/>
    </location>
</feature>
<feature type="compositionally biased region" description="Polar residues" evidence="9">
    <location>
        <begin position="580"/>
        <end position="590"/>
    </location>
</feature>
<dbReference type="CDD" id="cd21675">
    <property type="entry name" value="SMP_TEX2"/>
    <property type="match status" value="1"/>
</dbReference>
<gene>
    <name evidence="12" type="ORF">DB88DRAFT_483764</name>
</gene>
<feature type="region of interest" description="Disordered" evidence="9">
    <location>
        <begin position="99"/>
        <end position="151"/>
    </location>
</feature>
<keyword evidence="6" id="KW-0445">Lipid transport</keyword>
<feature type="compositionally biased region" description="Low complexity" evidence="9">
    <location>
        <begin position="869"/>
        <end position="886"/>
    </location>
</feature>
<feature type="compositionally biased region" description="Polar residues" evidence="9">
    <location>
        <begin position="699"/>
        <end position="718"/>
    </location>
</feature>
<feature type="region of interest" description="Disordered" evidence="9">
    <location>
        <begin position="786"/>
        <end position="961"/>
    </location>
</feature>
<keyword evidence="4" id="KW-0256">Endoplasmic reticulum</keyword>
<keyword evidence="8 10" id="KW-0472">Membrane</keyword>
<dbReference type="Proteomes" id="UP001182556">
    <property type="component" value="Unassembled WGS sequence"/>
</dbReference>
<evidence type="ECO:0000256" key="2">
    <source>
        <dbReference type="ARBA" id="ARBA00022448"/>
    </source>
</evidence>
<feature type="region of interest" description="Disordered" evidence="9">
    <location>
        <begin position="699"/>
        <end position="748"/>
    </location>
</feature>
<dbReference type="PANTHER" id="PTHR13466:SF19">
    <property type="entry name" value="NUCLEUS-VACUOLE JUNCTION PROTEIN 2"/>
    <property type="match status" value="1"/>
</dbReference>
<reference evidence="12" key="1">
    <citation type="submission" date="2023-02" db="EMBL/GenBank/DDBJ databases">
        <title>Identification and recombinant expression of a fungal hydrolase from Papiliotrema laurentii that hydrolyzes apple cutin and clears colloidal polyester polyurethane.</title>
        <authorList>
            <consortium name="DOE Joint Genome Institute"/>
            <person name="Roman V.A."/>
            <person name="Bojanowski C."/>
            <person name="Crable B.R."/>
            <person name="Wagner D.N."/>
            <person name="Hung C.S."/>
            <person name="Nadeau L.J."/>
            <person name="Schratz L."/>
            <person name="Haridas S."/>
            <person name="Pangilinan J."/>
            <person name="Lipzen A."/>
            <person name="Na H."/>
            <person name="Yan M."/>
            <person name="Ng V."/>
            <person name="Grigoriev I.V."/>
            <person name="Spatafora J.W."/>
            <person name="Barlow D."/>
            <person name="Biffinger J."/>
            <person name="Kelley-Loughnane N."/>
            <person name="Varaljay V.A."/>
            <person name="Crookes-Goodson W.J."/>
        </authorList>
    </citation>
    <scope>NUCLEOTIDE SEQUENCE</scope>
    <source>
        <strain evidence="12">5307AH</strain>
    </source>
</reference>
<feature type="domain" description="SMP-LTD" evidence="11">
    <location>
        <begin position="320"/>
        <end position="516"/>
    </location>
</feature>
<dbReference type="GO" id="GO:0008289">
    <property type="term" value="F:lipid binding"/>
    <property type="evidence" value="ECO:0007669"/>
    <property type="project" value="UniProtKB-KW"/>
</dbReference>